<gene>
    <name evidence="1" type="ORF">D910_00108</name>
</gene>
<reference evidence="1 2" key="1">
    <citation type="journal article" date="2013" name="Genome Biol.">
        <title>Draft genome of the mountain pine beetle, Dendroctonus ponderosae Hopkins, a major forest pest.</title>
        <authorList>
            <person name="Keeling C.I."/>
            <person name="Yuen M.M."/>
            <person name="Liao N.Y."/>
            <person name="Docking T.R."/>
            <person name="Chan S.K."/>
            <person name="Taylor G.A."/>
            <person name="Palmquist D.L."/>
            <person name="Jackman S.D."/>
            <person name="Nguyen A."/>
            <person name="Li M."/>
            <person name="Henderson H."/>
            <person name="Janes J.K."/>
            <person name="Zhao Y."/>
            <person name="Pandoh P."/>
            <person name="Moore R."/>
            <person name="Sperling F.A."/>
            <person name="Huber D.P."/>
            <person name="Birol I."/>
            <person name="Jones S.J."/>
            <person name="Bohlmann J."/>
        </authorList>
    </citation>
    <scope>NUCLEOTIDE SEQUENCE</scope>
</reference>
<protein>
    <submittedName>
        <fullName evidence="1">Uncharacterized protein</fullName>
    </submittedName>
</protein>
<accession>U4UT24</accession>
<dbReference type="STRING" id="77166.U4UT24"/>
<organism evidence="1 2">
    <name type="scientific">Dendroctonus ponderosae</name>
    <name type="common">Mountain pine beetle</name>
    <dbReference type="NCBI Taxonomy" id="77166"/>
    <lineage>
        <taxon>Eukaryota</taxon>
        <taxon>Metazoa</taxon>
        <taxon>Ecdysozoa</taxon>
        <taxon>Arthropoda</taxon>
        <taxon>Hexapoda</taxon>
        <taxon>Insecta</taxon>
        <taxon>Pterygota</taxon>
        <taxon>Neoptera</taxon>
        <taxon>Endopterygota</taxon>
        <taxon>Coleoptera</taxon>
        <taxon>Polyphaga</taxon>
        <taxon>Cucujiformia</taxon>
        <taxon>Curculionidae</taxon>
        <taxon>Scolytinae</taxon>
        <taxon>Dendroctonus</taxon>
    </lineage>
</organism>
<evidence type="ECO:0000313" key="1">
    <source>
        <dbReference type="EMBL" id="ERL95678.1"/>
    </source>
</evidence>
<sequence>MDHISLCHEHYHTRNRLSPTISLINYLKASHPNESRVLAATPAQSAEFETEYDVDVDDYHPVQPLVHDHGVSFVCLSSPHSKVDQHVMQVTKPVLHFRRSLCM</sequence>
<name>U4UT24_DENPD</name>
<dbReference type="OrthoDB" id="269822at2759"/>
<dbReference type="EMBL" id="KI207426">
    <property type="protein sequence ID" value="ERL95678.1"/>
    <property type="molecule type" value="Genomic_DNA"/>
</dbReference>
<dbReference type="Proteomes" id="UP000030742">
    <property type="component" value="Unassembled WGS sequence"/>
</dbReference>
<evidence type="ECO:0000313" key="2">
    <source>
        <dbReference type="Proteomes" id="UP000030742"/>
    </source>
</evidence>
<dbReference type="AlphaFoldDB" id="U4UT24"/>
<proteinExistence type="predicted"/>